<dbReference type="Proteomes" id="UP001430377">
    <property type="component" value="Unassembled WGS sequence"/>
</dbReference>
<reference evidence="2 3" key="1">
    <citation type="submission" date="2021-06" db="EMBL/GenBank/DDBJ databases">
        <title>Halomicroarcula sp. a new haloarchaeum isolated from saline soil.</title>
        <authorList>
            <person name="Duran-Viseras A."/>
            <person name="Sanchez-Porro C."/>
            <person name="Ventosa A."/>
        </authorList>
    </citation>
    <scope>NUCLEOTIDE SEQUENCE [LARGE SCALE GENOMIC DNA]</scope>
    <source>
        <strain evidence="2 3">F13</strain>
    </source>
</reference>
<feature type="compositionally biased region" description="Basic and acidic residues" evidence="1">
    <location>
        <begin position="77"/>
        <end position="87"/>
    </location>
</feature>
<protein>
    <recommendedName>
        <fullName evidence="4">Lipoprotein</fullName>
    </recommendedName>
</protein>
<evidence type="ECO:0000313" key="3">
    <source>
        <dbReference type="Proteomes" id="UP001430377"/>
    </source>
</evidence>
<organism evidence="2 3">
    <name type="scientific">Haloarcula rubra</name>
    <dbReference type="NCBI Taxonomy" id="2487747"/>
    <lineage>
        <taxon>Archaea</taxon>
        <taxon>Methanobacteriati</taxon>
        <taxon>Methanobacteriota</taxon>
        <taxon>Stenosarchaea group</taxon>
        <taxon>Halobacteria</taxon>
        <taxon>Halobacteriales</taxon>
        <taxon>Haloarculaceae</taxon>
        <taxon>Haloarcula</taxon>
    </lineage>
</organism>
<feature type="region of interest" description="Disordered" evidence="1">
    <location>
        <begin position="200"/>
        <end position="236"/>
    </location>
</feature>
<keyword evidence="3" id="KW-1185">Reference proteome</keyword>
<proteinExistence type="predicted"/>
<dbReference type="EMBL" id="RKLR01000001">
    <property type="protein sequence ID" value="MBX0321810.1"/>
    <property type="molecule type" value="Genomic_DNA"/>
</dbReference>
<gene>
    <name evidence="2" type="ORF">EGH21_02070</name>
</gene>
<evidence type="ECO:0000256" key="1">
    <source>
        <dbReference type="SAM" id="MobiDB-lite"/>
    </source>
</evidence>
<dbReference type="InterPro" id="IPR006311">
    <property type="entry name" value="TAT_signal"/>
</dbReference>
<evidence type="ECO:0008006" key="4">
    <source>
        <dbReference type="Google" id="ProtNLM"/>
    </source>
</evidence>
<feature type="compositionally biased region" description="Polar residues" evidence="1">
    <location>
        <begin position="32"/>
        <end position="44"/>
    </location>
</feature>
<dbReference type="RefSeq" id="WP_220616811.1">
    <property type="nucleotide sequence ID" value="NZ_RKLR01000001.1"/>
</dbReference>
<dbReference type="PROSITE" id="PS51318">
    <property type="entry name" value="TAT"/>
    <property type="match status" value="1"/>
</dbReference>
<name>A0AAW4PMH3_9EURY</name>
<dbReference type="PROSITE" id="PS51257">
    <property type="entry name" value="PROKAR_LIPOPROTEIN"/>
    <property type="match status" value="1"/>
</dbReference>
<evidence type="ECO:0000313" key="2">
    <source>
        <dbReference type="EMBL" id="MBX0321810.1"/>
    </source>
</evidence>
<comment type="caution">
    <text evidence="2">The sequence shown here is derived from an EMBL/GenBank/DDBJ whole genome shotgun (WGS) entry which is preliminary data.</text>
</comment>
<dbReference type="AlphaFoldDB" id="A0AAW4PMH3"/>
<feature type="compositionally biased region" description="Low complexity" evidence="1">
    <location>
        <begin position="209"/>
        <end position="236"/>
    </location>
</feature>
<feature type="region of interest" description="Disordered" evidence="1">
    <location>
        <begin position="29"/>
        <end position="87"/>
    </location>
</feature>
<accession>A0AAW4PMH3</accession>
<sequence>MVPPTRRRVLHGVAGLASALAGCGGLLDGSAESSRASPTATARQNDFAGSESDPESVALRADTDRPPVWLADPEQEDGGRPTESEHSYFRTNALVDGAERAERVSVADVSGADRVGAFLDATAFDSETVYVETHQVGECFRLELCGVSWRPDEVQTDYTRVTRPYDEACRADEKVFAVRLVRIPAALDADSVTGFGSSVGTGGCRRGPAAESSASTAGGDGTGQTETPTRTTGGGQ</sequence>